<feature type="region of interest" description="Disordered" evidence="1">
    <location>
        <begin position="39"/>
        <end position="164"/>
    </location>
</feature>
<sequence length="164" mass="18143">MSVRPPSLTSSAWLLKLPCLPTAHPSTKSWSAWGAISSLSAPSSPSLNRPARNSTSWSRRSTGKSTPSAPRPMTCSLPIASSASRANSRRSVSRSRTWNRRERRIHGDISAHRLRQPGRRPACDRNRQPRLRAGPPPRGGRPRPGHPDRCDRGQEDPRRADHGQ</sequence>
<name>A0A645IY79_9ZZZZ</name>
<feature type="compositionally biased region" description="Polar residues" evidence="1">
    <location>
        <begin position="55"/>
        <end position="68"/>
    </location>
</feature>
<proteinExistence type="predicted"/>
<reference evidence="2" key="1">
    <citation type="submission" date="2019-08" db="EMBL/GenBank/DDBJ databases">
        <authorList>
            <person name="Kucharzyk K."/>
            <person name="Murdoch R.W."/>
            <person name="Higgins S."/>
            <person name="Loffler F."/>
        </authorList>
    </citation>
    <scope>NUCLEOTIDE SEQUENCE</scope>
</reference>
<evidence type="ECO:0000313" key="2">
    <source>
        <dbReference type="EMBL" id="MPN56291.1"/>
    </source>
</evidence>
<comment type="caution">
    <text evidence="2">The sequence shown here is derived from an EMBL/GenBank/DDBJ whole genome shotgun (WGS) entry which is preliminary data.</text>
</comment>
<accession>A0A645IY79</accession>
<dbReference type="EMBL" id="VSSQ01126472">
    <property type="protein sequence ID" value="MPN56291.1"/>
    <property type="molecule type" value="Genomic_DNA"/>
</dbReference>
<evidence type="ECO:0000256" key="1">
    <source>
        <dbReference type="SAM" id="MobiDB-lite"/>
    </source>
</evidence>
<organism evidence="2">
    <name type="scientific">bioreactor metagenome</name>
    <dbReference type="NCBI Taxonomy" id="1076179"/>
    <lineage>
        <taxon>unclassified sequences</taxon>
        <taxon>metagenomes</taxon>
        <taxon>ecological metagenomes</taxon>
    </lineage>
</organism>
<gene>
    <name evidence="2" type="ORF">SDC9_203977</name>
</gene>
<feature type="compositionally biased region" description="Basic residues" evidence="1">
    <location>
        <begin position="87"/>
        <end position="104"/>
    </location>
</feature>
<protein>
    <submittedName>
        <fullName evidence="2">Uncharacterized protein</fullName>
    </submittedName>
</protein>
<feature type="compositionally biased region" description="Basic and acidic residues" evidence="1">
    <location>
        <begin position="145"/>
        <end position="164"/>
    </location>
</feature>
<feature type="compositionally biased region" description="Low complexity" evidence="1">
    <location>
        <begin position="39"/>
        <end position="54"/>
    </location>
</feature>
<dbReference type="AlphaFoldDB" id="A0A645IY79"/>